<dbReference type="GO" id="GO:0005829">
    <property type="term" value="C:cytosol"/>
    <property type="evidence" value="ECO:0007669"/>
    <property type="project" value="TreeGrafter"/>
</dbReference>
<evidence type="ECO:0000313" key="7">
    <source>
        <dbReference type="Proteomes" id="UP000216133"/>
    </source>
</evidence>
<dbReference type="Proteomes" id="UP000216133">
    <property type="component" value="Unassembled WGS sequence"/>
</dbReference>
<dbReference type="InterPro" id="IPR006140">
    <property type="entry name" value="D-isomer_DH_NAD-bd"/>
</dbReference>
<name>A0A268S0N1_SHOCL</name>
<dbReference type="Pfam" id="PF02826">
    <property type="entry name" value="2-Hacid_dh_C"/>
    <property type="match status" value="1"/>
</dbReference>
<evidence type="ECO:0000259" key="5">
    <source>
        <dbReference type="Pfam" id="PF02826"/>
    </source>
</evidence>
<dbReference type="CDD" id="cd05301">
    <property type="entry name" value="GDH"/>
    <property type="match status" value="1"/>
</dbReference>
<evidence type="ECO:0000256" key="3">
    <source>
        <dbReference type="RuleBase" id="RU003719"/>
    </source>
</evidence>
<dbReference type="FunFam" id="3.40.50.720:FF:000462">
    <property type="entry name" value="Glyoxylate reductase (NADP+)"/>
    <property type="match status" value="1"/>
</dbReference>
<dbReference type="EMBL" id="NPBS01000046">
    <property type="protein sequence ID" value="PAF26064.1"/>
    <property type="molecule type" value="Genomic_DNA"/>
</dbReference>
<feature type="domain" description="D-isomer specific 2-hydroxyacid dehydrogenase NAD-binding" evidence="5">
    <location>
        <begin position="109"/>
        <end position="287"/>
    </location>
</feature>
<dbReference type="InterPro" id="IPR006139">
    <property type="entry name" value="D-isomer_2_OHA_DH_cat_dom"/>
</dbReference>
<feature type="domain" description="D-isomer specific 2-hydroxyacid dehydrogenase catalytic" evidence="4">
    <location>
        <begin position="4"/>
        <end position="319"/>
    </location>
</feature>
<comment type="similarity">
    <text evidence="1 3">Belongs to the D-isomer specific 2-hydroxyacid dehydrogenase family.</text>
</comment>
<gene>
    <name evidence="6" type="ORF">CHH61_10405</name>
</gene>
<dbReference type="GO" id="GO:0016618">
    <property type="term" value="F:hydroxypyruvate reductase [NAD(P)H] activity"/>
    <property type="evidence" value="ECO:0007669"/>
    <property type="project" value="TreeGrafter"/>
</dbReference>
<dbReference type="RefSeq" id="WP_095238838.1">
    <property type="nucleotide sequence ID" value="NZ_CP155469.1"/>
</dbReference>
<accession>A0A268S0N1</accession>
<keyword evidence="2 3" id="KW-0560">Oxidoreductase</keyword>
<dbReference type="PROSITE" id="PS00671">
    <property type="entry name" value="D_2_HYDROXYACID_DH_3"/>
    <property type="match status" value="1"/>
</dbReference>
<sequence>MKKILVTRKPPKYLLEHLKEEFEVEVWNSEEQKIPQEVLFQYIDQVDGILCLLTDQITKELIDKGKKLKVISNLAVGYNNIDLDAATSNGIIVTNTPGVLTETTADLTFALLLATARRLIEASNELRMGNWKTWAPMMLAGRDVHGSTLGIIGLGDIGAAVARRAKGFGMKVIYHNRTPKPELEKEIDINYSSQEFLLRNSDFVCILTPLTAETQNLISLDELKMMKETAVLINTSRGGIVNENDLVTALSTGMIWGAGLDVYEEEPLPTDHPLLSLRNVTTLPHIGSASVQTRLKMWDLAALNLTYALQGKEPPSAVNEIGDK</sequence>
<dbReference type="AlphaFoldDB" id="A0A268S0N1"/>
<dbReference type="Pfam" id="PF00389">
    <property type="entry name" value="2-Hacid_dh"/>
    <property type="match status" value="1"/>
</dbReference>
<evidence type="ECO:0000256" key="1">
    <source>
        <dbReference type="ARBA" id="ARBA00005854"/>
    </source>
</evidence>
<evidence type="ECO:0000256" key="2">
    <source>
        <dbReference type="ARBA" id="ARBA00023002"/>
    </source>
</evidence>
<dbReference type="InterPro" id="IPR036291">
    <property type="entry name" value="NAD(P)-bd_dom_sf"/>
</dbReference>
<evidence type="ECO:0000259" key="4">
    <source>
        <dbReference type="Pfam" id="PF00389"/>
    </source>
</evidence>
<evidence type="ECO:0000313" key="6">
    <source>
        <dbReference type="EMBL" id="PAF26064.1"/>
    </source>
</evidence>
<dbReference type="PANTHER" id="PTHR10996">
    <property type="entry name" value="2-HYDROXYACID DEHYDROGENASE-RELATED"/>
    <property type="match status" value="1"/>
</dbReference>
<dbReference type="GO" id="GO:0051287">
    <property type="term" value="F:NAD binding"/>
    <property type="evidence" value="ECO:0007669"/>
    <property type="project" value="InterPro"/>
</dbReference>
<dbReference type="GO" id="GO:0030267">
    <property type="term" value="F:glyoxylate reductase (NADPH) activity"/>
    <property type="evidence" value="ECO:0007669"/>
    <property type="project" value="TreeGrafter"/>
</dbReference>
<organism evidence="6 7">
    <name type="scientific">Shouchella clausii</name>
    <name type="common">Alkalihalobacillus clausii</name>
    <dbReference type="NCBI Taxonomy" id="79880"/>
    <lineage>
        <taxon>Bacteria</taxon>
        <taxon>Bacillati</taxon>
        <taxon>Bacillota</taxon>
        <taxon>Bacilli</taxon>
        <taxon>Bacillales</taxon>
        <taxon>Bacillaceae</taxon>
        <taxon>Shouchella</taxon>
    </lineage>
</organism>
<dbReference type="SUPFAM" id="SSF51735">
    <property type="entry name" value="NAD(P)-binding Rossmann-fold domains"/>
    <property type="match status" value="1"/>
</dbReference>
<reference evidence="6 7" key="1">
    <citation type="submission" date="2017-07" db="EMBL/GenBank/DDBJ databases">
        <title>Isolation and whole genome analysis of endospore-forming bacteria from heroin.</title>
        <authorList>
            <person name="Kalinowski J."/>
            <person name="Ahrens B."/>
            <person name="Al-Dilaimi A."/>
            <person name="Winkler A."/>
            <person name="Wibberg D."/>
            <person name="Schleenbecker U."/>
            <person name="Ruckert C."/>
            <person name="Wolfel R."/>
            <person name="Grass G."/>
        </authorList>
    </citation>
    <scope>NUCLEOTIDE SEQUENCE [LARGE SCALE GENOMIC DNA]</scope>
    <source>
        <strain evidence="6 7">7523-2</strain>
    </source>
</reference>
<dbReference type="SUPFAM" id="SSF52283">
    <property type="entry name" value="Formate/glycerate dehydrogenase catalytic domain-like"/>
    <property type="match status" value="1"/>
</dbReference>
<comment type="caution">
    <text evidence="6">The sequence shown here is derived from an EMBL/GenBank/DDBJ whole genome shotgun (WGS) entry which is preliminary data.</text>
</comment>
<dbReference type="InterPro" id="IPR029753">
    <property type="entry name" value="D-isomer_DH_CS"/>
</dbReference>
<proteinExistence type="inferred from homology"/>
<dbReference type="InterPro" id="IPR050223">
    <property type="entry name" value="D-isomer_2-hydroxyacid_DH"/>
</dbReference>
<dbReference type="PANTHER" id="PTHR10996:SF257">
    <property type="entry name" value="GLYOXYLATE REDUCTASE 1"/>
    <property type="match status" value="1"/>
</dbReference>
<dbReference type="Gene3D" id="3.40.50.720">
    <property type="entry name" value="NAD(P)-binding Rossmann-like Domain"/>
    <property type="match status" value="2"/>
</dbReference>
<protein>
    <submittedName>
        <fullName evidence="6">D-glycerate dehydrogenase</fullName>
    </submittedName>
</protein>